<evidence type="ECO:0000313" key="2">
    <source>
        <dbReference type="Proteomes" id="UP000009012"/>
    </source>
</evidence>
<evidence type="ECO:0000313" key="1">
    <source>
        <dbReference type="EMBL" id="AEY69526.1"/>
    </source>
</evidence>
<sequence>MATKDIPDDLICRTVAEIWSRREAGEKGLWLNDLLHERTGEPMKVCYCAMERAYDRGLIECGVSLRGAWLTDKGKSMLS</sequence>
<protein>
    <submittedName>
        <fullName evidence="1">Uncharacterized protein</fullName>
    </submittedName>
</protein>
<dbReference type="GeneID" id="13405274"/>
<name>I6NSR2_9CAUD</name>
<dbReference type="RefSeq" id="YP_006561099.1">
    <property type="nucleotide sequence ID" value="NC_018283.1"/>
</dbReference>
<dbReference type="EMBL" id="JN564907">
    <property type="protein sequence ID" value="AEY69526.1"/>
    <property type="molecule type" value="Genomic_DNA"/>
</dbReference>
<dbReference type="KEGG" id="vg:13405274"/>
<dbReference type="OrthoDB" id="40384at10239"/>
<gene>
    <name evidence="1" type="ORF">AH2_00015</name>
</gene>
<dbReference type="Proteomes" id="UP000009012">
    <property type="component" value="Segment"/>
</dbReference>
<proteinExistence type="predicted"/>
<reference evidence="1 2" key="1">
    <citation type="journal article" date="2012" name="BMC Genomics">
        <title>Comparative analysis of two phenotypically-similar but genomically-distinct Burkholderia cenocepacia-specific bacteriophages.</title>
        <authorList>
            <person name="Lynch K.H."/>
            <person name="Stothard P."/>
            <person name="Dennis J.J."/>
        </authorList>
    </citation>
    <scope>NUCLEOTIDE SEQUENCE [LARGE SCALE GENOMIC DNA]</scope>
</reference>
<keyword evidence="2" id="KW-1185">Reference proteome</keyword>
<organism evidence="1 2">
    <name type="scientific">Burkholderia phage vB_BceS_AH2</name>
    <dbReference type="NCBI Taxonomy" id="1133022"/>
    <lineage>
        <taxon>Viruses</taxon>
        <taxon>Duplodnaviria</taxon>
        <taxon>Heunggongvirae</taxon>
        <taxon>Uroviricota</taxon>
        <taxon>Caudoviricetes</taxon>
        <taxon>Casjensviridae</taxon>
        <taxon>Ahduovirus</taxon>
        <taxon>Ahduovirus AH2</taxon>
        <taxon>Burkholderia virus AH2</taxon>
    </lineage>
</organism>
<accession>I6NSR2</accession>